<evidence type="ECO:0000313" key="3">
    <source>
        <dbReference type="EMBL" id="MBB5282342.1"/>
    </source>
</evidence>
<keyword evidence="4" id="KW-1185">Reference proteome</keyword>
<dbReference type="AlphaFoldDB" id="A0A840TLA2"/>
<comment type="caution">
    <text evidence="3">The sequence shown here is derived from an EMBL/GenBank/DDBJ whole genome shotgun (WGS) entry which is preliminary data.</text>
</comment>
<accession>A0A840TLA2</accession>
<feature type="coiled-coil region" evidence="1">
    <location>
        <begin position="70"/>
        <end position="97"/>
    </location>
</feature>
<reference evidence="3 4" key="1">
    <citation type="submission" date="2020-08" db="EMBL/GenBank/DDBJ databases">
        <title>Genomic Encyclopedia of Type Strains, Phase IV (KMG-IV): sequencing the most valuable type-strain genomes for metagenomic binning, comparative biology and taxonomic classification.</title>
        <authorList>
            <person name="Goeker M."/>
        </authorList>
    </citation>
    <scope>NUCLEOTIDE SEQUENCE [LARGE SCALE GENOMIC DNA]</scope>
    <source>
        <strain evidence="3 4">DSM 105074</strain>
    </source>
</reference>
<keyword evidence="2" id="KW-0812">Transmembrane</keyword>
<evidence type="ECO:0000256" key="2">
    <source>
        <dbReference type="SAM" id="Phobius"/>
    </source>
</evidence>
<proteinExistence type="predicted"/>
<evidence type="ECO:0000313" key="4">
    <source>
        <dbReference type="Proteomes" id="UP000557307"/>
    </source>
</evidence>
<feature type="coiled-coil region" evidence="1">
    <location>
        <begin position="123"/>
        <end position="150"/>
    </location>
</feature>
<sequence>MEERPTTGLLLIGLLTMTVLCAVFGYLYYHERGITRQQEEDLEVRVTELAAVEIKLDSIAKQLDTRIAEVKGLGGNITELQKQKAQLEADRSALRRGNTALNEAFKNKVKEYEQFLIRKDTELALLRKENQQLLSQNESLTAAKSTLEQHRQLLSDSLLEIQDINRDLESKVNLASALRARELKVYAVSAKGKLQEGESVRARRIDKIRVDFRLEKNPLATTESKTIYLRILDPDGATLSDTGLGSGTFEYQGQSETFTLSKVINYTNTNQEVSVLYDRPGAFRAGTYTVELYAEGFRIGEGTFSVR</sequence>
<keyword evidence="1" id="KW-0175">Coiled coil</keyword>
<gene>
    <name evidence="3" type="ORF">HNQ92_000463</name>
</gene>
<keyword evidence="2" id="KW-0472">Membrane</keyword>
<organism evidence="3 4">
    <name type="scientific">Rhabdobacter roseus</name>
    <dbReference type="NCBI Taxonomy" id="1655419"/>
    <lineage>
        <taxon>Bacteria</taxon>
        <taxon>Pseudomonadati</taxon>
        <taxon>Bacteroidota</taxon>
        <taxon>Cytophagia</taxon>
        <taxon>Cytophagales</taxon>
        <taxon>Cytophagaceae</taxon>
        <taxon>Rhabdobacter</taxon>
    </lineage>
</organism>
<dbReference type="Proteomes" id="UP000557307">
    <property type="component" value="Unassembled WGS sequence"/>
</dbReference>
<feature type="transmembrane region" description="Helical" evidence="2">
    <location>
        <begin position="6"/>
        <end position="29"/>
    </location>
</feature>
<evidence type="ECO:0000256" key="1">
    <source>
        <dbReference type="SAM" id="Coils"/>
    </source>
</evidence>
<name>A0A840TLA2_9BACT</name>
<dbReference type="EMBL" id="JACHGF010000001">
    <property type="protein sequence ID" value="MBB5282342.1"/>
    <property type="molecule type" value="Genomic_DNA"/>
</dbReference>
<dbReference type="RefSeq" id="WP_184170296.1">
    <property type="nucleotide sequence ID" value="NZ_JACHGF010000001.1"/>
</dbReference>
<keyword evidence="2" id="KW-1133">Transmembrane helix</keyword>
<protein>
    <submittedName>
        <fullName evidence="3">Putative nuclease with TOPRIM domain</fullName>
    </submittedName>
</protein>